<evidence type="ECO:0000256" key="2">
    <source>
        <dbReference type="ARBA" id="ARBA00022448"/>
    </source>
</evidence>
<feature type="transmembrane region" description="Helical" evidence="6">
    <location>
        <begin position="232"/>
        <end position="251"/>
    </location>
</feature>
<proteinExistence type="predicted"/>
<organism evidence="8 9">
    <name type="scientific">Bordetella genomosp. 2</name>
    <dbReference type="NCBI Taxonomy" id="1983456"/>
    <lineage>
        <taxon>Bacteria</taxon>
        <taxon>Pseudomonadati</taxon>
        <taxon>Pseudomonadota</taxon>
        <taxon>Betaproteobacteria</taxon>
        <taxon>Burkholderiales</taxon>
        <taxon>Alcaligenaceae</taxon>
        <taxon>Bordetella</taxon>
    </lineage>
</organism>
<evidence type="ECO:0000256" key="5">
    <source>
        <dbReference type="ARBA" id="ARBA00023136"/>
    </source>
</evidence>
<name>A0A261VKQ1_9BORD</name>
<feature type="transmembrane region" description="Helical" evidence="6">
    <location>
        <begin position="366"/>
        <end position="386"/>
    </location>
</feature>
<feature type="transmembrane region" description="Helical" evidence="6">
    <location>
        <begin position="79"/>
        <end position="98"/>
    </location>
</feature>
<feature type="transmembrane region" description="Helical" evidence="6">
    <location>
        <begin position="104"/>
        <end position="126"/>
    </location>
</feature>
<keyword evidence="2" id="KW-0813">Transport</keyword>
<dbReference type="Gene3D" id="1.20.1250.20">
    <property type="entry name" value="MFS general substrate transporter like domains"/>
    <property type="match status" value="2"/>
</dbReference>
<feature type="transmembrane region" description="Helical" evidence="6">
    <location>
        <begin position="138"/>
        <end position="157"/>
    </location>
</feature>
<feature type="transmembrane region" description="Helical" evidence="6">
    <location>
        <begin position="169"/>
        <end position="189"/>
    </location>
</feature>
<evidence type="ECO:0000256" key="3">
    <source>
        <dbReference type="ARBA" id="ARBA00022692"/>
    </source>
</evidence>
<accession>A0A261VKQ1</accession>
<keyword evidence="4 6" id="KW-1133">Transmembrane helix</keyword>
<evidence type="ECO:0000256" key="6">
    <source>
        <dbReference type="SAM" id="Phobius"/>
    </source>
</evidence>
<dbReference type="Pfam" id="PF07690">
    <property type="entry name" value="MFS_1"/>
    <property type="match status" value="1"/>
</dbReference>
<keyword evidence="5 6" id="KW-0472">Membrane</keyword>
<dbReference type="Proteomes" id="UP000215633">
    <property type="component" value="Unassembled WGS sequence"/>
</dbReference>
<evidence type="ECO:0000256" key="1">
    <source>
        <dbReference type="ARBA" id="ARBA00004141"/>
    </source>
</evidence>
<evidence type="ECO:0000313" key="9">
    <source>
        <dbReference type="Proteomes" id="UP000215633"/>
    </source>
</evidence>
<comment type="subcellular location">
    <subcellularLocation>
        <location evidence="1">Membrane</location>
        <topology evidence="1">Multi-pass membrane protein</topology>
    </subcellularLocation>
</comment>
<dbReference type="InterPro" id="IPR036259">
    <property type="entry name" value="MFS_trans_sf"/>
</dbReference>
<feature type="transmembrane region" description="Helical" evidence="6">
    <location>
        <begin position="336"/>
        <end position="354"/>
    </location>
</feature>
<evidence type="ECO:0000313" key="8">
    <source>
        <dbReference type="EMBL" id="OZI73753.1"/>
    </source>
</evidence>
<dbReference type="SUPFAM" id="SSF103473">
    <property type="entry name" value="MFS general substrate transporter"/>
    <property type="match status" value="1"/>
</dbReference>
<keyword evidence="3 6" id="KW-0812">Transmembrane</keyword>
<dbReference type="PANTHER" id="PTHR42718:SF9">
    <property type="entry name" value="MAJOR FACILITATOR SUPERFAMILY MULTIDRUG TRANSPORTER MFSC"/>
    <property type="match status" value="1"/>
</dbReference>
<dbReference type="GO" id="GO:0016020">
    <property type="term" value="C:membrane"/>
    <property type="evidence" value="ECO:0007669"/>
    <property type="project" value="UniProtKB-SubCell"/>
</dbReference>
<keyword evidence="9" id="KW-1185">Reference proteome</keyword>
<feature type="transmembrane region" description="Helical" evidence="6">
    <location>
        <begin position="201"/>
        <end position="220"/>
    </location>
</feature>
<feature type="transmembrane region" description="Helical" evidence="6">
    <location>
        <begin position="272"/>
        <end position="295"/>
    </location>
</feature>
<dbReference type="RefSeq" id="WP_094807469.1">
    <property type="nucleotide sequence ID" value="NZ_NEVT01000007.1"/>
</dbReference>
<gene>
    <name evidence="8" type="ORF">CAL24_18080</name>
</gene>
<dbReference type="InterPro" id="IPR011701">
    <property type="entry name" value="MFS"/>
</dbReference>
<sequence length="501" mass="53487">MDAAGSPLRPVCGLLGIFVAATTASLASRMGALALADLRGALGFGFDAASWLGTAHAAAELIAMPFAAWFAITVSVRRFVLWAIGLSGLAALALPLARSLELMLALRALQGLAGGALIPLLMMVALKFLPPRVKLYGLALYSLTATFASTIAVWLVGVWTDGFADWRLVYWQCVPLLALAAALAGWGLPREPARAARWRQCNWPGLACGAAALGLLAVALDQAVRLDTIHSRLVVFCAYAGLVLLAAYLVTEWRHPDPFLRLRMLSRRNLGLGFTIFFCMLTLVLCASLLPLGYLARVWGYRAQQSAPVGLIIALAQLVLAPAVAALLYRRWVDARLVFSLGLALIACACWLSARLDSSWVWQQFAWVQLLHAAGQPMAVVSMLFLATSVVQPSEGPYVTGTINTLRALGTLLGGTVIGQALVVRERWHADALLDRLGRVQGALPDTDGVAALAGPLREQAFVLATADAYRAAGLLALLLIPLVLSLHRQAPPDSSQRQHG</sequence>
<dbReference type="AlphaFoldDB" id="A0A261VKQ1"/>
<reference evidence="9" key="1">
    <citation type="submission" date="2017-05" db="EMBL/GenBank/DDBJ databases">
        <title>Complete and WGS of Bordetella genogroups.</title>
        <authorList>
            <person name="Spilker T."/>
            <person name="Lipuma J."/>
        </authorList>
    </citation>
    <scope>NUCLEOTIDE SEQUENCE [LARGE SCALE GENOMIC DNA]</scope>
    <source>
        <strain evidence="9">AU8256</strain>
    </source>
</reference>
<feature type="transmembrane region" description="Helical" evidence="6">
    <location>
        <begin position="307"/>
        <end position="329"/>
    </location>
</feature>
<protein>
    <submittedName>
        <fullName evidence="8">MFS transporter</fullName>
    </submittedName>
</protein>
<dbReference type="PROSITE" id="PS50850">
    <property type="entry name" value="MFS"/>
    <property type="match status" value="1"/>
</dbReference>
<dbReference type="GO" id="GO:0022857">
    <property type="term" value="F:transmembrane transporter activity"/>
    <property type="evidence" value="ECO:0007669"/>
    <property type="project" value="InterPro"/>
</dbReference>
<evidence type="ECO:0000256" key="4">
    <source>
        <dbReference type="ARBA" id="ARBA00022989"/>
    </source>
</evidence>
<comment type="caution">
    <text evidence="8">The sequence shown here is derived from an EMBL/GenBank/DDBJ whole genome shotgun (WGS) entry which is preliminary data.</text>
</comment>
<dbReference type="PANTHER" id="PTHR42718">
    <property type="entry name" value="MAJOR FACILITATOR SUPERFAMILY MULTIDRUG TRANSPORTER MFSC"/>
    <property type="match status" value="1"/>
</dbReference>
<feature type="transmembrane region" description="Helical" evidence="6">
    <location>
        <begin position="51"/>
        <end position="72"/>
    </location>
</feature>
<dbReference type="EMBL" id="NEVT01000007">
    <property type="protein sequence ID" value="OZI73753.1"/>
    <property type="molecule type" value="Genomic_DNA"/>
</dbReference>
<evidence type="ECO:0000259" key="7">
    <source>
        <dbReference type="PROSITE" id="PS50850"/>
    </source>
</evidence>
<dbReference type="InterPro" id="IPR020846">
    <property type="entry name" value="MFS_dom"/>
</dbReference>
<feature type="domain" description="Major facilitator superfamily (MFS) profile" evidence="7">
    <location>
        <begin position="9"/>
        <end position="492"/>
    </location>
</feature>